<evidence type="ECO:0000313" key="3">
    <source>
        <dbReference type="Proteomes" id="UP000754644"/>
    </source>
</evidence>
<sequence>MMSKRSVFCLAVLMFAPVVMASICEDTVTGRKNIYWGDFHVHTAYSLDAYSFGTMQNPAEAYEFARGKPMIMADGKRVQLDRPLDFTAVTDHSEWFDFLYLCTDPGMSEHPDCKNVRDHASPTGGLGLFRQYVVPSITYVEPQILGPCVDNAENCRKAYVTQWDRVQAQANAANEPCEFTSFVGYEWSATRNFRHTHRNVIFANENVPGEAFDYIRYPKLDQLFNLLDEHCKLEDGCDVITIPHNTNMGDGTTFDVEQESERQLSLRSRFERLVEIHQEKGNSECLAPLGVTDESDCNFETRLTKLSSPATQEDYNSDEWEHMRATYVRGLLMRGLAAYRRSGSGANNPLQLGIIGSTDGHAATPGFVEESAWNGPVFGIGSLDKAMARRDWNPGGLVEIRAEENTRESLFAAMKRREVYATSGPRIGLDFESDVSPLSCEAGGRPAAVTMGGDFSRGQPYFRLNVASDRVPLQQIEVVKGKLQDGIFRETVVTLWEGSATSQCIVWQDSDFVEEEPAFWYTRVKEEATARWSAHHCRAKDRCDEFPGADVMIQERAWSSPIWYLPIKE</sequence>
<dbReference type="InterPro" id="IPR022028">
    <property type="entry name" value="DUF3604"/>
</dbReference>
<dbReference type="AlphaFoldDB" id="A0A972VVQ4"/>
<proteinExistence type="predicted"/>
<evidence type="ECO:0000256" key="1">
    <source>
        <dbReference type="SAM" id="SignalP"/>
    </source>
</evidence>
<reference evidence="2" key="1">
    <citation type="submission" date="2020-05" db="EMBL/GenBank/DDBJ databases">
        <title>Sulfur intermediates as new biogeochemical hubs in an aquatic model microbial ecosystem.</title>
        <authorList>
            <person name="Vigneron A."/>
        </authorList>
    </citation>
    <scope>NUCLEOTIDE SEQUENCE</scope>
    <source>
        <strain evidence="2">Bin.250</strain>
    </source>
</reference>
<organism evidence="2 3">
    <name type="scientific">SAR86 cluster bacterium</name>
    <dbReference type="NCBI Taxonomy" id="2030880"/>
    <lineage>
        <taxon>Bacteria</taxon>
        <taxon>Pseudomonadati</taxon>
        <taxon>Pseudomonadota</taxon>
        <taxon>Gammaproteobacteria</taxon>
        <taxon>SAR86 cluster</taxon>
    </lineage>
</organism>
<feature type="chain" id="PRO_5037408891" evidence="1">
    <location>
        <begin position="22"/>
        <end position="569"/>
    </location>
</feature>
<accession>A0A972VVQ4</accession>
<protein>
    <submittedName>
        <fullName evidence="2">DUF3604 domain-containing protein</fullName>
    </submittedName>
</protein>
<gene>
    <name evidence="2" type="ORF">HQ497_01360</name>
</gene>
<dbReference type="EMBL" id="JABMOJ010000052">
    <property type="protein sequence ID" value="NQV63987.1"/>
    <property type="molecule type" value="Genomic_DNA"/>
</dbReference>
<evidence type="ECO:0000313" key="2">
    <source>
        <dbReference type="EMBL" id="NQV63987.1"/>
    </source>
</evidence>
<feature type="signal peptide" evidence="1">
    <location>
        <begin position="1"/>
        <end position="21"/>
    </location>
</feature>
<name>A0A972VVQ4_9GAMM</name>
<dbReference type="Proteomes" id="UP000754644">
    <property type="component" value="Unassembled WGS sequence"/>
</dbReference>
<comment type="caution">
    <text evidence="2">The sequence shown here is derived from an EMBL/GenBank/DDBJ whole genome shotgun (WGS) entry which is preliminary data.</text>
</comment>
<dbReference type="Gene3D" id="3.20.20.140">
    <property type="entry name" value="Metal-dependent hydrolases"/>
    <property type="match status" value="1"/>
</dbReference>
<keyword evidence="1" id="KW-0732">Signal</keyword>
<dbReference type="Pfam" id="PF12228">
    <property type="entry name" value="DUF3604"/>
    <property type="match status" value="2"/>
</dbReference>